<keyword evidence="2" id="KW-1185">Reference proteome</keyword>
<dbReference type="Proteomes" id="UP001060170">
    <property type="component" value="Chromosome 17"/>
</dbReference>
<proteinExistence type="predicted"/>
<reference evidence="2" key="1">
    <citation type="journal article" date="2018" name="BMC Genomics">
        <title>Genomic insights into host adaptation between the wheat stripe rust pathogen (Puccinia striiformis f. sp. tritici) and the barley stripe rust pathogen (Puccinia striiformis f. sp. hordei).</title>
        <authorList>
            <person name="Xia C."/>
            <person name="Wang M."/>
            <person name="Yin C."/>
            <person name="Cornejo O.E."/>
            <person name="Hulbert S.H."/>
            <person name="Chen X."/>
        </authorList>
    </citation>
    <scope>NUCLEOTIDE SEQUENCE [LARGE SCALE GENOMIC DNA]</scope>
    <source>
        <strain evidence="2">93-210</strain>
    </source>
</reference>
<gene>
    <name evidence="1" type="ORF">MJO28_015560</name>
</gene>
<organism evidence="1 2">
    <name type="scientific">Puccinia striiformis f. sp. tritici</name>
    <dbReference type="NCBI Taxonomy" id="168172"/>
    <lineage>
        <taxon>Eukaryota</taxon>
        <taxon>Fungi</taxon>
        <taxon>Dikarya</taxon>
        <taxon>Basidiomycota</taxon>
        <taxon>Pucciniomycotina</taxon>
        <taxon>Pucciniomycetes</taxon>
        <taxon>Pucciniales</taxon>
        <taxon>Pucciniaceae</taxon>
        <taxon>Puccinia</taxon>
    </lineage>
</organism>
<name>A0ACC0DPC5_9BASI</name>
<accession>A0ACC0DPC5</accession>
<evidence type="ECO:0000313" key="2">
    <source>
        <dbReference type="Proteomes" id="UP001060170"/>
    </source>
</evidence>
<sequence length="72" mass="8599">MELVVIKYFNNLDQFFSKLPKGVAPNCNYVLWHTSIHNLFPFEIFFHLRQQRSTELSPQTNPQFDDQPRIDS</sequence>
<protein>
    <submittedName>
        <fullName evidence="1">Uncharacterized protein</fullName>
    </submittedName>
</protein>
<evidence type="ECO:0000313" key="1">
    <source>
        <dbReference type="EMBL" id="KAI7936661.1"/>
    </source>
</evidence>
<reference evidence="2" key="2">
    <citation type="journal article" date="2018" name="Mol. Plant Microbe Interact.">
        <title>Genome sequence resources for the wheat stripe rust pathogen (Puccinia striiformis f. sp. tritici) and the barley stripe rust pathogen (Puccinia striiformis f. sp. hordei).</title>
        <authorList>
            <person name="Xia C."/>
            <person name="Wang M."/>
            <person name="Yin C."/>
            <person name="Cornejo O.E."/>
            <person name="Hulbert S.H."/>
            <person name="Chen X."/>
        </authorList>
    </citation>
    <scope>NUCLEOTIDE SEQUENCE [LARGE SCALE GENOMIC DNA]</scope>
    <source>
        <strain evidence="2">93-210</strain>
    </source>
</reference>
<reference evidence="1 2" key="3">
    <citation type="journal article" date="2022" name="Microbiol. Spectr.">
        <title>Folding features and dynamics of 3D genome architecture in plant fungal pathogens.</title>
        <authorList>
            <person name="Xia C."/>
        </authorList>
    </citation>
    <scope>NUCLEOTIDE SEQUENCE [LARGE SCALE GENOMIC DNA]</scope>
    <source>
        <strain evidence="1 2">93-210</strain>
    </source>
</reference>
<dbReference type="EMBL" id="CM045881">
    <property type="protein sequence ID" value="KAI7936661.1"/>
    <property type="molecule type" value="Genomic_DNA"/>
</dbReference>
<comment type="caution">
    <text evidence="1">The sequence shown here is derived from an EMBL/GenBank/DDBJ whole genome shotgun (WGS) entry which is preliminary data.</text>
</comment>